<dbReference type="PATRIC" id="fig|1550241.5.peg.1090"/>
<dbReference type="PANTHER" id="PTHR10572:SF24">
    <property type="entry name" value="3-HYDROXY-3-METHYLGLUTARYL-COENZYME A REDUCTASE"/>
    <property type="match status" value="1"/>
</dbReference>
<evidence type="ECO:0000256" key="3">
    <source>
        <dbReference type="RuleBase" id="RU361219"/>
    </source>
</evidence>
<comment type="similarity">
    <text evidence="1 3">Belongs to the HMG-CoA reductase family.</text>
</comment>
<dbReference type="GO" id="GO:0004420">
    <property type="term" value="F:hydroxymethylglutaryl-CoA reductase (NADPH) activity"/>
    <property type="evidence" value="ECO:0007669"/>
    <property type="project" value="InterPro"/>
</dbReference>
<dbReference type="PROSITE" id="PS00066">
    <property type="entry name" value="HMG_COA_REDUCTASE_1"/>
    <property type="match status" value="1"/>
</dbReference>
<dbReference type="Pfam" id="PF00368">
    <property type="entry name" value="HMG-CoA_red"/>
    <property type="match status" value="1"/>
</dbReference>
<dbReference type="InterPro" id="IPR023074">
    <property type="entry name" value="HMG_CoA_Rdtase_cat_sf"/>
</dbReference>
<keyword evidence="5" id="KW-1185">Reference proteome</keyword>
<evidence type="ECO:0000313" key="4">
    <source>
        <dbReference type="EMBL" id="AKG38783.1"/>
    </source>
</evidence>
<reference evidence="4 5" key="1">
    <citation type="journal article" date="2015" name="Stand. Genomic Sci.">
        <title>Complete genome sequence of and proposal of Thermofilum uzonense sp. nov. a novel hyperthermophilic crenarchaeon and emended description of the genus Thermofilum.</title>
        <authorList>
            <person name="Toshchakov S.V."/>
            <person name="Korzhenkov A.A."/>
            <person name="Samarov N.I."/>
            <person name="Mazunin I.O."/>
            <person name="Mozhey O.I."/>
            <person name="Shmyr I.S."/>
            <person name="Derbikova K.S."/>
            <person name="Taranov E.A."/>
            <person name="Dominova I.N."/>
            <person name="Bonch-Osmolovskaya E.A."/>
            <person name="Patrushev M.V."/>
            <person name="Podosokorskaya O.A."/>
            <person name="Kublanov I.V."/>
        </authorList>
    </citation>
    <scope>NUCLEOTIDE SEQUENCE [LARGE SCALE GENOMIC DNA]</scope>
    <source>
        <strain evidence="4 5">1807-2</strain>
    </source>
</reference>
<dbReference type="InterPro" id="IPR009029">
    <property type="entry name" value="HMG_CoA_Rdtase_sub-bd_dom_sf"/>
</dbReference>
<accession>A0A0F7FHI2</accession>
<evidence type="ECO:0000313" key="5">
    <source>
        <dbReference type="Proteomes" id="UP000067434"/>
    </source>
</evidence>
<organism evidence="4 5">
    <name type="scientific">Infirmifilum uzonense</name>
    <dbReference type="NCBI Taxonomy" id="1550241"/>
    <lineage>
        <taxon>Archaea</taxon>
        <taxon>Thermoproteota</taxon>
        <taxon>Thermoprotei</taxon>
        <taxon>Thermofilales</taxon>
        <taxon>Thermofilaceae</taxon>
        <taxon>Infirmifilum</taxon>
    </lineage>
</organism>
<dbReference type="PRINTS" id="PR00071">
    <property type="entry name" value="HMGCOARDTASE"/>
</dbReference>
<dbReference type="InterPro" id="IPR004553">
    <property type="entry name" value="HMG_CoA_Rdtase_bac-typ"/>
</dbReference>
<dbReference type="PROSITE" id="PS00318">
    <property type="entry name" value="HMG_COA_REDUCTASE_2"/>
    <property type="match status" value="1"/>
</dbReference>
<dbReference type="InterPro" id="IPR009023">
    <property type="entry name" value="HMG_CoA_Rdtase_NAD(P)-bd_sf"/>
</dbReference>
<dbReference type="GeneID" id="25401601"/>
<keyword evidence="2 3" id="KW-0560">Oxidoreductase</keyword>
<dbReference type="PROSITE" id="PS50065">
    <property type="entry name" value="HMG_COA_REDUCTASE_4"/>
    <property type="match status" value="1"/>
</dbReference>
<dbReference type="PANTHER" id="PTHR10572">
    <property type="entry name" value="3-HYDROXY-3-METHYLGLUTARYL-COENZYME A REDUCTASE"/>
    <property type="match status" value="1"/>
</dbReference>
<dbReference type="STRING" id="1550241.MA03_05180"/>
<evidence type="ECO:0000256" key="1">
    <source>
        <dbReference type="ARBA" id="ARBA00007661"/>
    </source>
</evidence>
<dbReference type="NCBIfam" id="TIGR00532">
    <property type="entry name" value="HMG_CoA_R_NAD"/>
    <property type="match status" value="1"/>
</dbReference>
<protein>
    <recommendedName>
        <fullName evidence="3">3-hydroxy-3-methylglutaryl coenzyme A reductase</fullName>
        <shortName evidence="3">HMG-CoA reductase</shortName>
    </recommendedName>
</protein>
<dbReference type="InterPro" id="IPR023076">
    <property type="entry name" value="HMG_CoA_Rdtase_CS"/>
</dbReference>
<sequence>MSGTKTSRIPEFYKRSIEERLKIVADFAGLTEDEVKLLKNFGNLDPKIADSMIENVIGAMSYPLAVAVNFLINGKDYLVPMVIEEASVVAAASNAARVMRRNGGIRSITTGSLMIGQIQVVGLSDPWYKRMLVLEHKDEILSKANEVDPALVKAGGGARDVEARVVEHSTGPMLIVHLIVDVKDAMGANAVNTMAEKVSPLIERITGGRVLLRIISNLADKRLVRSYVKVYKEDIGGEEVVDGIVSAWAFAAADPYRAATHNKGIMNGVIAVALATAQDHRAIEAGAHAYAARNGRYEPLSRWEKDSDGNLVGSLEMPMAVGTIGGATKVHPVAKVALKILGVKSANELAEVMGAVGLAQNFAALRALATEGIQRGHMRLHARNLAIMAGASGDLVDKVVEIMVSEGKINFAYAQELVEKLSKEGVADKK</sequence>
<gene>
    <name evidence="4" type="ORF">MA03_05180</name>
</gene>
<dbReference type="KEGG" id="thf:MA03_05180"/>
<dbReference type="InterPro" id="IPR002202">
    <property type="entry name" value="HMG_CoA_Rdtase"/>
</dbReference>
<dbReference type="GO" id="GO:0015936">
    <property type="term" value="P:coenzyme A metabolic process"/>
    <property type="evidence" value="ECO:0007669"/>
    <property type="project" value="InterPro"/>
</dbReference>
<dbReference type="Gene3D" id="3.90.770.10">
    <property type="entry name" value="3-hydroxy-3-methylglutaryl-coenzyme A Reductase, Chain A, domain 2"/>
    <property type="match status" value="2"/>
</dbReference>
<dbReference type="Proteomes" id="UP000067434">
    <property type="component" value="Chromosome"/>
</dbReference>
<dbReference type="HOGENOM" id="CLU_033422_0_0_2"/>
<dbReference type="Gene3D" id="1.10.8.660">
    <property type="match status" value="1"/>
</dbReference>
<dbReference type="EMBL" id="CP009961">
    <property type="protein sequence ID" value="AKG38783.1"/>
    <property type="molecule type" value="Genomic_DNA"/>
</dbReference>
<dbReference type="SUPFAM" id="SSF56542">
    <property type="entry name" value="Substrate-binding domain of HMG-CoA reductase"/>
    <property type="match status" value="1"/>
</dbReference>
<dbReference type="RefSeq" id="WP_052884252.1">
    <property type="nucleotide sequence ID" value="NZ_CP009961.1"/>
</dbReference>
<dbReference type="OrthoDB" id="10981at2157"/>
<proteinExistence type="inferred from homology"/>
<name>A0A0F7FHI2_9CREN</name>
<dbReference type="AlphaFoldDB" id="A0A0F7FHI2"/>
<evidence type="ECO:0000256" key="2">
    <source>
        <dbReference type="ARBA" id="ARBA00023002"/>
    </source>
</evidence>
<dbReference type="PROSITE" id="PS01192">
    <property type="entry name" value="HMG_COA_REDUCTASE_3"/>
    <property type="match status" value="1"/>
</dbReference>
<dbReference type="CDD" id="cd00644">
    <property type="entry name" value="HMG-CoA_reductase_classII"/>
    <property type="match status" value="1"/>
</dbReference>
<dbReference type="SUPFAM" id="SSF55035">
    <property type="entry name" value="NAD-binding domain of HMG-CoA reductase"/>
    <property type="match status" value="1"/>
</dbReference>